<keyword evidence="13" id="KW-1185">Reference proteome</keyword>
<evidence type="ECO:0000256" key="1">
    <source>
        <dbReference type="ARBA" id="ARBA00004496"/>
    </source>
</evidence>
<evidence type="ECO:0000256" key="6">
    <source>
        <dbReference type="ARBA" id="ARBA00022603"/>
    </source>
</evidence>
<name>A0A1Q2CNH5_9ACTN</name>
<organism evidence="12 13">
    <name type="scientific">Tessaracoccus aquimaris</name>
    <dbReference type="NCBI Taxonomy" id="1332264"/>
    <lineage>
        <taxon>Bacteria</taxon>
        <taxon>Bacillati</taxon>
        <taxon>Actinomycetota</taxon>
        <taxon>Actinomycetes</taxon>
        <taxon>Propionibacteriales</taxon>
        <taxon>Propionibacteriaceae</taxon>
        <taxon>Tessaracoccus</taxon>
    </lineage>
</organism>
<gene>
    <name evidence="12" type="ORF">BW730_09245</name>
</gene>
<dbReference type="EMBL" id="CP019606">
    <property type="protein sequence ID" value="AQP47649.1"/>
    <property type="molecule type" value="Genomic_DNA"/>
</dbReference>
<sequence>MDATKRVARAMRHTPRATHLPDREAPNALLDIPLPLFGGATNSQPSTVATMLIALDVRPGQRVLDVGAGSGWTTALLAWLVGERGEVLGLELDEDLARWGAERLARTGRGWARLEAADPAVLGRPSEGPYDRILVSAMAARLPWTLVGQLCEGGVMVIPVAGQLWTCRRVGDDAEVTRSGAYRFVPLVEP</sequence>
<evidence type="ECO:0000256" key="5">
    <source>
        <dbReference type="ARBA" id="ARBA00022490"/>
    </source>
</evidence>
<dbReference type="Pfam" id="PF01135">
    <property type="entry name" value="PCMT"/>
    <property type="match status" value="1"/>
</dbReference>
<evidence type="ECO:0000256" key="3">
    <source>
        <dbReference type="ARBA" id="ARBA00011890"/>
    </source>
</evidence>
<protein>
    <recommendedName>
        <fullName evidence="4">Protein-L-isoaspartate O-methyltransferase</fullName>
        <ecNumber evidence="3">2.1.1.77</ecNumber>
    </recommendedName>
    <alternativeName>
        <fullName evidence="11">L-isoaspartyl protein carboxyl methyltransferase</fullName>
    </alternativeName>
    <alternativeName>
        <fullName evidence="9">Protein L-isoaspartyl methyltransferase</fullName>
    </alternativeName>
    <alternativeName>
        <fullName evidence="10">Protein-beta-aspartate methyltransferase</fullName>
    </alternativeName>
</protein>
<evidence type="ECO:0000256" key="8">
    <source>
        <dbReference type="ARBA" id="ARBA00022691"/>
    </source>
</evidence>
<dbReference type="EC" id="2.1.1.77" evidence="3"/>
<dbReference type="OrthoDB" id="4035289at2"/>
<dbReference type="KEGG" id="tes:BW730_09245"/>
<evidence type="ECO:0000256" key="2">
    <source>
        <dbReference type="ARBA" id="ARBA00005369"/>
    </source>
</evidence>
<keyword evidence="7" id="KW-0808">Transferase</keyword>
<dbReference type="CDD" id="cd02440">
    <property type="entry name" value="AdoMet_MTases"/>
    <property type="match status" value="1"/>
</dbReference>
<dbReference type="GO" id="GO:0004719">
    <property type="term" value="F:protein-L-isoaspartate (D-aspartate) O-methyltransferase activity"/>
    <property type="evidence" value="ECO:0007669"/>
    <property type="project" value="UniProtKB-EC"/>
</dbReference>
<keyword evidence="8" id="KW-0949">S-adenosyl-L-methionine</keyword>
<dbReference type="GO" id="GO:0005737">
    <property type="term" value="C:cytoplasm"/>
    <property type="evidence" value="ECO:0007669"/>
    <property type="project" value="UniProtKB-SubCell"/>
</dbReference>
<dbReference type="RefSeq" id="WP_077685978.1">
    <property type="nucleotide sequence ID" value="NZ_CP019606.1"/>
</dbReference>
<comment type="similarity">
    <text evidence="2">Belongs to the methyltransferase superfamily. L-isoaspartyl/D-aspartyl protein methyltransferase family.</text>
</comment>
<dbReference type="InterPro" id="IPR000682">
    <property type="entry name" value="PCMT"/>
</dbReference>
<dbReference type="PANTHER" id="PTHR11579">
    <property type="entry name" value="PROTEIN-L-ISOASPARTATE O-METHYLTRANSFERASE"/>
    <property type="match status" value="1"/>
</dbReference>
<dbReference type="Gene3D" id="3.40.50.150">
    <property type="entry name" value="Vaccinia Virus protein VP39"/>
    <property type="match status" value="1"/>
</dbReference>
<evidence type="ECO:0000256" key="10">
    <source>
        <dbReference type="ARBA" id="ARBA00031323"/>
    </source>
</evidence>
<dbReference type="STRING" id="1332264.BW730_09245"/>
<keyword evidence="5" id="KW-0963">Cytoplasm</keyword>
<evidence type="ECO:0000256" key="11">
    <source>
        <dbReference type="ARBA" id="ARBA00031350"/>
    </source>
</evidence>
<evidence type="ECO:0000313" key="12">
    <source>
        <dbReference type="EMBL" id="AQP47649.1"/>
    </source>
</evidence>
<evidence type="ECO:0000256" key="4">
    <source>
        <dbReference type="ARBA" id="ARBA00013346"/>
    </source>
</evidence>
<comment type="subcellular location">
    <subcellularLocation>
        <location evidence="1">Cytoplasm</location>
    </subcellularLocation>
</comment>
<dbReference type="InterPro" id="IPR029063">
    <property type="entry name" value="SAM-dependent_MTases_sf"/>
</dbReference>
<proteinExistence type="inferred from homology"/>
<dbReference type="AlphaFoldDB" id="A0A1Q2CNH5"/>
<dbReference type="PANTHER" id="PTHR11579:SF0">
    <property type="entry name" value="PROTEIN-L-ISOASPARTATE(D-ASPARTATE) O-METHYLTRANSFERASE"/>
    <property type="match status" value="1"/>
</dbReference>
<evidence type="ECO:0000256" key="9">
    <source>
        <dbReference type="ARBA" id="ARBA00030757"/>
    </source>
</evidence>
<dbReference type="Proteomes" id="UP000188145">
    <property type="component" value="Chromosome"/>
</dbReference>
<keyword evidence="6" id="KW-0489">Methyltransferase</keyword>
<accession>A0A1Q2CNH5</accession>
<evidence type="ECO:0000256" key="7">
    <source>
        <dbReference type="ARBA" id="ARBA00022679"/>
    </source>
</evidence>
<dbReference type="SUPFAM" id="SSF53335">
    <property type="entry name" value="S-adenosyl-L-methionine-dependent methyltransferases"/>
    <property type="match status" value="1"/>
</dbReference>
<evidence type="ECO:0000313" key="13">
    <source>
        <dbReference type="Proteomes" id="UP000188145"/>
    </source>
</evidence>
<reference evidence="13" key="1">
    <citation type="submission" date="2017-02" db="EMBL/GenBank/DDBJ databases">
        <title>Tessaracoccus aquaemaris sp. nov., isolated from the intestine of a Korean rockfish, Sebastes schlegelii, in a marine aquaculture pond.</title>
        <authorList>
            <person name="Tak E.J."/>
            <person name="Bae J.-W."/>
        </authorList>
    </citation>
    <scope>NUCLEOTIDE SEQUENCE [LARGE SCALE GENOMIC DNA]</scope>
    <source>
        <strain evidence="13">NSG39</strain>
    </source>
</reference>
<dbReference type="GO" id="GO:0032259">
    <property type="term" value="P:methylation"/>
    <property type="evidence" value="ECO:0007669"/>
    <property type="project" value="UniProtKB-KW"/>
</dbReference>